<dbReference type="Proteomes" id="UP000825935">
    <property type="component" value="Chromosome 3"/>
</dbReference>
<dbReference type="AlphaFoldDB" id="A0A8T2V7Y2"/>
<sequence length="138" mass="15357">MASALKRALMWAKNLPWNVTGPTSHPEYRDSLPNAKTFRVFSPATPSNKAILPLSDPDHVFNIAYFSRFRGKCKVFPASSAGKETSTDNLTNDSLVSAKASIHEPKDTRVEETRLPPPSIYRLWYSVPLDECPGDGHQ</sequence>
<dbReference type="PANTHER" id="PTHR36391:SF1">
    <property type="entry name" value="FURRY"/>
    <property type="match status" value="1"/>
</dbReference>
<accession>A0A8T2V7Y2</accession>
<gene>
    <name evidence="1" type="ORF">KP509_03G070100</name>
</gene>
<dbReference type="PANTHER" id="PTHR36391">
    <property type="entry name" value="FURRY"/>
    <property type="match status" value="1"/>
</dbReference>
<name>A0A8T2V7Y2_CERRI</name>
<evidence type="ECO:0000313" key="1">
    <source>
        <dbReference type="EMBL" id="KAH7442096.1"/>
    </source>
</evidence>
<reference evidence="1" key="1">
    <citation type="submission" date="2021-08" db="EMBL/GenBank/DDBJ databases">
        <title>WGS assembly of Ceratopteris richardii.</title>
        <authorList>
            <person name="Marchant D.B."/>
            <person name="Chen G."/>
            <person name="Jenkins J."/>
            <person name="Shu S."/>
            <person name="Leebens-Mack J."/>
            <person name="Grimwood J."/>
            <person name="Schmutz J."/>
            <person name="Soltis P."/>
            <person name="Soltis D."/>
            <person name="Chen Z.-H."/>
        </authorList>
    </citation>
    <scope>NUCLEOTIDE SEQUENCE</scope>
    <source>
        <strain evidence="1">Whitten #5841</strain>
        <tissue evidence="1">Leaf</tissue>
    </source>
</reference>
<proteinExistence type="predicted"/>
<comment type="caution">
    <text evidence="1">The sequence shown here is derived from an EMBL/GenBank/DDBJ whole genome shotgun (WGS) entry which is preliminary data.</text>
</comment>
<dbReference type="OrthoDB" id="1904516at2759"/>
<organism evidence="1 2">
    <name type="scientific">Ceratopteris richardii</name>
    <name type="common">Triangle waterfern</name>
    <dbReference type="NCBI Taxonomy" id="49495"/>
    <lineage>
        <taxon>Eukaryota</taxon>
        <taxon>Viridiplantae</taxon>
        <taxon>Streptophyta</taxon>
        <taxon>Embryophyta</taxon>
        <taxon>Tracheophyta</taxon>
        <taxon>Polypodiopsida</taxon>
        <taxon>Polypodiidae</taxon>
        <taxon>Polypodiales</taxon>
        <taxon>Pteridineae</taxon>
        <taxon>Pteridaceae</taxon>
        <taxon>Parkerioideae</taxon>
        <taxon>Ceratopteris</taxon>
    </lineage>
</organism>
<evidence type="ECO:0000313" key="2">
    <source>
        <dbReference type="Proteomes" id="UP000825935"/>
    </source>
</evidence>
<keyword evidence="2" id="KW-1185">Reference proteome</keyword>
<dbReference type="EMBL" id="CM035408">
    <property type="protein sequence ID" value="KAH7442096.1"/>
    <property type="molecule type" value="Genomic_DNA"/>
</dbReference>
<protein>
    <submittedName>
        <fullName evidence="1">Uncharacterized protein</fullName>
    </submittedName>
</protein>